<evidence type="ECO:0000256" key="5">
    <source>
        <dbReference type="SAM" id="Phobius"/>
    </source>
</evidence>
<evidence type="ECO:0000256" key="1">
    <source>
        <dbReference type="ARBA" id="ARBA00004141"/>
    </source>
</evidence>
<protein>
    <submittedName>
        <fullName evidence="6">Zinc transporter, ZIP family</fullName>
    </submittedName>
</protein>
<dbReference type="GO" id="GO:0005385">
    <property type="term" value="F:zinc ion transmembrane transporter activity"/>
    <property type="evidence" value="ECO:0007669"/>
    <property type="project" value="TreeGrafter"/>
</dbReference>
<dbReference type="EMBL" id="FOZK01000004">
    <property type="protein sequence ID" value="SFS10000.1"/>
    <property type="molecule type" value="Genomic_DNA"/>
</dbReference>
<keyword evidence="4 5" id="KW-0472">Membrane</keyword>
<evidence type="ECO:0000256" key="2">
    <source>
        <dbReference type="ARBA" id="ARBA00022692"/>
    </source>
</evidence>
<gene>
    <name evidence="6" type="ORF">SAMN05216559_3638</name>
</gene>
<comment type="subcellular location">
    <subcellularLocation>
        <location evidence="1">Membrane</location>
        <topology evidence="1">Multi-pass membrane protein</topology>
    </subcellularLocation>
</comment>
<evidence type="ECO:0000256" key="4">
    <source>
        <dbReference type="ARBA" id="ARBA00023136"/>
    </source>
</evidence>
<dbReference type="Pfam" id="PF02535">
    <property type="entry name" value="Zip"/>
    <property type="match status" value="1"/>
</dbReference>
<proteinExistence type="predicted"/>
<evidence type="ECO:0000313" key="6">
    <source>
        <dbReference type="EMBL" id="SFS10000.1"/>
    </source>
</evidence>
<feature type="transmembrane region" description="Helical" evidence="5">
    <location>
        <begin position="6"/>
        <end position="28"/>
    </location>
</feature>
<dbReference type="OrthoDB" id="186829at2157"/>
<dbReference type="Proteomes" id="UP000199062">
    <property type="component" value="Unassembled WGS sequence"/>
</dbReference>
<dbReference type="RefSeq" id="WP_089818364.1">
    <property type="nucleotide sequence ID" value="NZ_FOZK01000004.1"/>
</dbReference>
<feature type="transmembrane region" description="Helical" evidence="5">
    <location>
        <begin position="64"/>
        <end position="83"/>
    </location>
</feature>
<reference evidence="6 7" key="1">
    <citation type="submission" date="2016-10" db="EMBL/GenBank/DDBJ databases">
        <authorList>
            <person name="de Groot N.N."/>
        </authorList>
    </citation>
    <scope>NUCLEOTIDE SEQUENCE [LARGE SCALE GENOMIC DNA]</scope>
    <source>
        <strain evidence="6 7">CGMCC 1.10457</strain>
    </source>
</reference>
<dbReference type="InterPro" id="IPR003689">
    <property type="entry name" value="ZIP"/>
</dbReference>
<dbReference type="STRING" id="767519.SAMN05216559_3638"/>
<organism evidence="6 7">
    <name type="scientific">Halomicrobium zhouii</name>
    <dbReference type="NCBI Taxonomy" id="767519"/>
    <lineage>
        <taxon>Archaea</taxon>
        <taxon>Methanobacteriati</taxon>
        <taxon>Methanobacteriota</taxon>
        <taxon>Stenosarchaea group</taxon>
        <taxon>Halobacteria</taxon>
        <taxon>Halobacteriales</taxon>
        <taxon>Haloarculaceae</taxon>
        <taxon>Halomicrobium</taxon>
    </lineage>
</organism>
<dbReference type="GO" id="GO:0016020">
    <property type="term" value="C:membrane"/>
    <property type="evidence" value="ECO:0007669"/>
    <property type="project" value="UniProtKB-SubCell"/>
</dbReference>
<feature type="transmembrane region" description="Helical" evidence="5">
    <location>
        <begin position="40"/>
        <end position="58"/>
    </location>
</feature>
<feature type="transmembrane region" description="Helical" evidence="5">
    <location>
        <begin position="116"/>
        <end position="141"/>
    </location>
</feature>
<feature type="transmembrane region" description="Helical" evidence="5">
    <location>
        <begin position="161"/>
        <end position="181"/>
    </location>
</feature>
<keyword evidence="2 5" id="KW-0812">Transmembrane</keyword>
<evidence type="ECO:0000256" key="3">
    <source>
        <dbReference type="ARBA" id="ARBA00022989"/>
    </source>
</evidence>
<keyword evidence="3 5" id="KW-1133">Transmembrane helix</keyword>
<feature type="transmembrane region" description="Helical" evidence="5">
    <location>
        <begin position="193"/>
        <end position="212"/>
    </location>
</feature>
<dbReference type="AlphaFoldDB" id="A0A1I6M2T6"/>
<feature type="transmembrane region" description="Helical" evidence="5">
    <location>
        <begin position="224"/>
        <end position="240"/>
    </location>
</feature>
<evidence type="ECO:0000313" key="7">
    <source>
        <dbReference type="Proteomes" id="UP000199062"/>
    </source>
</evidence>
<dbReference type="PANTHER" id="PTHR11040:SF44">
    <property type="entry name" value="PROTEIN ZNTC-RELATED"/>
    <property type="match status" value="1"/>
</dbReference>
<keyword evidence="7" id="KW-1185">Reference proteome</keyword>
<accession>A0A1I6M2T6</accession>
<sequence length="243" mass="25653">MVALPGTFYWIAAFAIVAVLVNGAGIVTISRHREWAERSLPYLMCFAAGILITTPLIHALPHAVANNAAAGFTALTGFLFMYLSNQVIRHRTGEEPLAFGVTAAEGIGIHSLVDGVVYTVTFNISLLTGVLAGTGLVVHEFAEGVITYLVLLKGNVTERTAAMYAFVIAALTTPIGAFVAYPLVSRLGRSDLGLMLGFVSGVLIYVSAAHLLPEAQSYETDHSMLALLAGVGLALFIVFARSA</sequence>
<name>A0A1I6M2T6_9EURY</name>
<dbReference type="PANTHER" id="PTHR11040">
    <property type="entry name" value="ZINC/IRON TRANSPORTER"/>
    <property type="match status" value="1"/>
</dbReference>